<proteinExistence type="predicted"/>
<sequence>MSLIGKRKGRPTTRIQFDAILKRFIVFLKREIRLTYDIPYVLIDDSDFAKTNMTFGMMNRETLYISVINRHPMDILRTISHEFIHYKQIMDGKKISSHPGSPAENEANAKAGEIMRKYGKLHPELFDLMPIR</sequence>
<reference evidence="1" key="1">
    <citation type="submission" date="2020-09" db="EMBL/GenBank/DDBJ databases">
        <authorList>
            <person name="Zhang D."/>
            <person name="Hatherill J.R."/>
            <person name="Ramirez J.F."/>
            <person name="Edinger B."/>
            <person name="Balarin R."/>
            <person name="Sullivan A."/>
            <person name="Humpal K.M."/>
            <person name="Guseva A."/>
            <person name="Butela K.A."/>
            <person name="Garlena R.A."/>
            <person name="Russell D.A."/>
            <person name="Pope W.H."/>
            <person name="Jacobs-Sera D."/>
            <person name="Hatfull G.F."/>
        </authorList>
    </citation>
    <scope>NUCLEOTIDE SEQUENCE</scope>
</reference>
<accession>A0A879R210</accession>
<organism evidence="1 2">
    <name type="scientific">Synechococcus phage S-SRM01</name>
    <dbReference type="NCBI Taxonomy" id="2781608"/>
    <lineage>
        <taxon>Viruses</taxon>
        <taxon>Duplodnaviria</taxon>
        <taxon>Heunggongvirae</taxon>
        <taxon>Uroviricota</taxon>
        <taxon>Caudoviricetes</taxon>
        <taxon>Pantevenvirales</taxon>
        <taxon>Kyanoviridae</taxon>
        <taxon>Serangoonvirus</taxon>
        <taxon>Serangoonvirus essarone</taxon>
    </lineage>
</organism>
<dbReference type="KEGG" id="vg:77946427"/>
<name>A0A879R210_9CAUD</name>
<dbReference type="RefSeq" id="YP_010670232.1">
    <property type="nucleotide sequence ID" value="NC_070963.1"/>
</dbReference>
<evidence type="ECO:0000313" key="2">
    <source>
        <dbReference type="Proteomes" id="UP000664915"/>
    </source>
</evidence>
<dbReference type="GeneID" id="77946427"/>
<keyword evidence="2" id="KW-1185">Reference proteome</keyword>
<protein>
    <submittedName>
        <fullName evidence="1">Uncharacterized protein</fullName>
    </submittedName>
</protein>
<dbReference type="Proteomes" id="UP000664915">
    <property type="component" value="Segment"/>
</dbReference>
<dbReference type="EMBL" id="MW015081">
    <property type="protein sequence ID" value="QPX48222.1"/>
    <property type="molecule type" value="Genomic_DNA"/>
</dbReference>
<evidence type="ECO:0000313" key="1">
    <source>
        <dbReference type="EMBL" id="QPX48222.1"/>
    </source>
</evidence>